<evidence type="ECO:0000313" key="3">
    <source>
        <dbReference type="Proteomes" id="UP000254575"/>
    </source>
</evidence>
<evidence type="ECO:0000259" key="1">
    <source>
        <dbReference type="Pfam" id="PF12762"/>
    </source>
</evidence>
<sequence length="144" mass="16418">MKITHCKLSKSTQKKLLQFFVLEVTVRAAADILDIQPNSAMLFYRKIRQVIAYCLEQQADEFFDGSIELDESYFGGQRKGKRGRGAASKVAVFGILKRHGKIYILIVENTKQDTLLPVIRRKIMPDSMVYTDCCKSCDVFDVSE</sequence>
<dbReference type="InterPro" id="IPR024445">
    <property type="entry name" value="Tnp_ISXO2-like"/>
</dbReference>
<dbReference type="Proteomes" id="UP000254575">
    <property type="component" value="Unassembled WGS sequence"/>
</dbReference>
<reference evidence="2 3" key="1">
    <citation type="submission" date="2018-06" db="EMBL/GenBank/DDBJ databases">
        <authorList>
            <consortium name="Pathogen Informatics"/>
            <person name="Doyle S."/>
        </authorList>
    </citation>
    <scope>NUCLEOTIDE SEQUENCE [LARGE SCALE GENOMIC DNA]</scope>
    <source>
        <strain evidence="2 3">NCTC10717</strain>
    </source>
</reference>
<dbReference type="NCBIfam" id="NF033547">
    <property type="entry name" value="transpos_IS1595"/>
    <property type="match status" value="1"/>
</dbReference>
<feature type="domain" description="ISXO2-like transposase" evidence="1">
    <location>
        <begin position="64"/>
        <end position="133"/>
    </location>
</feature>
<dbReference type="AlphaFoldDB" id="A0A380MV81"/>
<dbReference type="EMBL" id="UHIA01000004">
    <property type="protein sequence ID" value="SUO95956.1"/>
    <property type="molecule type" value="Genomic_DNA"/>
</dbReference>
<organism evidence="2 3">
    <name type="scientific">Suttonella indologenes</name>
    <dbReference type="NCBI Taxonomy" id="13276"/>
    <lineage>
        <taxon>Bacteria</taxon>
        <taxon>Pseudomonadati</taxon>
        <taxon>Pseudomonadota</taxon>
        <taxon>Gammaproteobacteria</taxon>
        <taxon>Cardiobacteriales</taxon>
        <taxon>Cardiobacteriaceae</taxon>
        <taxon>Suttonella</taxon>
    </lineage>
</organism>
<name>A0A380MV81_9GAMM</name>
<evidence type="ECO:0000313" key="2">
    <source>
        <dbReference type="EMBL" id="SUO95956.1"/>
    </source>
</evidence>
<accession>A0A380MV81</accession>
<keyword evidence="3" id="KW-1185">Reference proteome</keyword>
<proteinExistence type="predicted"/>
<protein>
    <submittedName>
        <fullName evidence="2">Transposase and inactivated derivatives</fullName>
    </submittedName>
</protein>
<gene>
    <name evidence="2" type="ORF">NCTC10717_00802</name>
</gene>
<dbReference type="Pfam" id="PF12762">
    <property type="entry name" value="DDE_Tnp_IS1595"/>
    <property type="match status" value="1"/>
</dbReference>